<protein>
    <submittedName>
        <fullName evidence="1">Uncharacterized protein</fullName>
    </submittedName>
</protein>
<dbReference type="Proteomes" id="UP001054837">
    <property type="component" value="Unassembled WGS sequence"/>
</dbReference>
<gene>
    <name evidence="1" type="ORF">CDAR_431461</name>
</gene>
<accession>A0AAV4W4K5</accession>
<sequence>MILPKGWNPSVFLFHRQEWLFVFFLVLPQCVLNHEWILLLFQGDPCDNVVEDVSVMWSFPPPRVLLLSVLNHEWILLLFQGDPCDNVVEDVSVTWSFPAPGLLS</sequence>
<evidence type="ECO:0000313" key="1">
    <source>
        <dbReference type="EMBL" id="GIY77691.1"/>
    </source>
</evidence>
<evidence type="ECO:0000313" key="2">
    <source>
        <dbReference type="Proteomes" id="UP001054837"/>
    </source>
</evidence>
<dbReference type="EMBL" id="BPLQ01014155">
    <property type="protein sequence ID" value="GIY77691.1"/>
    <property type="molecule type" value="Genomic_DNA"/>
</dbReference>
<organism evidence="1 2">
    <name type="scientific">Caerostris darwini</name>
    <dbReference type="NCBI Taxonomy" id="1538125"/>
    <lineage>
        <taxon>Eukaryota</taxon>
        <taxon>Metazoa</taxon>
        <taxon>Ecdysozoa</taxon>
        <taxon>Arthropoda</taxon>
        <taxon>Chelicerata</taxon>
        <taxon>Arachnida</taxon>
        <taxon>Araneae</taxon>
        <taxon>Araneomorphae</taxon>
        <taxon>Entelegynae</taxon>
        <taxon>Araneoidea</taxon>
        <taxon>Araneidae</taxon>
        <taxon>Caerostris</taxon>
    </lineage>
</organism>
<proteinExistence type="predicted"/>
<keyword evidence="2" id="KW-1185">Reference proteome</keyword>
<reference evidence="1 2" key="1">
    <citation type="submission" date="2021-06" db="EMBL/GenBank/DDBJ databases">
        <title>Caerostris darwini draft genome.</title>
        <authorList>
            <person name="Kono N."/>
            <person name="Arakawa K."/>
        </authorList>
    </citation>
    <scope>NUCLEOTIDE SEQUENCE [LARGE SCALE GENOMIC DNA]</scope>
</reference>
<comment type="caution">
    <text evidence="1">The sequence shown here is derived from an EMBL/GenBank/DDBJ whole genome shotgun (WGS) entry which is preliminary data.</text>
</comment>
<name>A0AAV4W4K5_9ARAC</name>
<dbReference type="AlphaFoldDB" id="A0AAV4W4K5"/>